<name>A0A0M0BTZ4_9ARCH</name>
<gene>
    <name evidence="2" type="ORF">AC478_02575</name>
</gene>
<reference evidence="3" key="1">
    <citation type="submission" date="2015-06" db="EMBL/GenBank/DDBJ databases">
        <title>New insights into the roles of widespread benthic archaea in carbon and nitrogen cycling.</title>
        <authorList>
            <person name="Lazar C.S."/>
            <person name="Baker B.J."/>
            <person name="Seitz K.W."/>
            <person name="Hyde A.S."/>
            <person name="Dick G.J."/>
            <person name="Hinrichs K.-U."/>
            <person name="Teske A.P."/>
        </authorList>
    </citation>
    <scope>NUCLEOTIDE SEQUENCE [LARGE SCALE GENOMIC DNA]</scope>
</reference>
<accession>A0A0M0BTZ4</accession>
<sequence length="370" mass="42286">MYYLPKSDIDKIISEYNIDVDSTTLVKIENQKDSTNVFRVHRSDLIEELYIIDTEEGKNIACHPHIFGKSLENQAFNAALEAAKAMSQLTSLSSTNQDSIVVENILRAGPGYELHTAFRKLNSERAFKDVWIRPKYEKSSYRSHSDESDKELNIVYEDFESLPHQKEITLLKPDTEASGKTGQKSIERIVRKCKEVKSTIKEIILYGFISIPALKAINETVKRHGIKLVAFSIEDITELAHNNYDMTMYGIDESLWNFSGEIKKLGSVVDLKTLEKLLPEFIPGSDQPGDWSNRQSSVYVTKEKKEYIRVEEHLQNSIRLIESLKRISNFTSWQEEITEKELQLLYSAIQGETASSSKKEKSVSGLHQNP</sequence>
<organism evidence="2 3">
    <name type="scientific">miscellaneous Crenarchaeota group-1 archaeon SG8-32-3</name>
    <dbReference type="NCBI Taxonomy" id="1685125"/>
    <lineage>
        <taxon>Archaea</taxon>
        <taxon>Candidatus Bathyarchaeota</taxon>
        <taxon>MCG-1</taxon>
    </lineage>
</organism>
<proteinExistence type="predicted"/>
<protein>
    <submittedName>
        <fullName evidence="2">Uncharacterized protein</fullName>
    </submittedName>
</protein>
<feature type="region of interest" description="Disordered" evidence="1">
    <location>
        <begin position="351"/>
        <end position="370"/>
    </location>
</feature>
<dbReference type="EMBL" id="LFWV01000030">
    <property type="protein sequence ID" value="KON31651.1"/>
    <property type="molecule type" value="Genomic_DNA"/>
</dbReference>
<dbReference type="Proteomes" id="UP000054016">
    <property type="component" value="Unassembled WGS sequence"/>
</dbReference>
<evidence type="ECO:0000313" key="2">
    <source>
        <dbReference type="EMBL" id="KON31651.1"/>
    </source>
</evidence>
<dbReference type="AlphaFoldDB" id="A0A0M0BTZ4"/>
<comment type="caution">
    <text evidence="2">The sequence shown here is derived from an EMBL/GenBank/DDBJ whole genome shotgun (WGS) entry which is preliminary data.</text>
</comment>
<evidence type="ECO:0000256" key="1">
    <source>
        <dbReference type="SAM" id="MobiDB-lite"/>
    </source>
</evidence>
<evidence type="ECO:0000313" key="3">
    <source>
        <dbReference type="Proteomes" id="UP000054016"/>
    </source>
</evidence>